<name>A0AAV5AL61_9AGAM</name>
<evidence type="ECO:0000313" key="6">
    <source>
        <dbReference type="EMBL" id="GJJ14497.1"/>
    </source>
</evidence>
<proteinExistence type="inferred from homology"/>
<accession>A0AAV5AL61</accession>
<gene>
    <name evidence="6" type="ORF">Clacol_008761</name>
</gene>
<dbReference type="Gene3D" id="2.40.70.10">
    <property type="entry name" value="Acid Proteases"/>
    <property type="match status" value="2"/>
</dbReference>
<protein>
    <recommendedName>
        <fullName evidence="5">Peptidase A1 domain-containing protein</fullName>
    </recommendedName>
</protein>
<dbReference type="GO" id="GO:0004190">
    <property type="term" value="F:aspartic-type endopeptidase activity"/>
    <property type="evidence" value="ECO:0007669"/>
    <property type="project" value="InterPro"/>
</dbReference>
<comment type="caution">
    <text evidence="6">The sequence shown here is derived from an EMBL/GenBank/DDBJ whole genome shotgun (WGS) entry which is preliminary data.</text>
</comment>
<dbReference type="InterPro" id="IPR001461">
    <property type="entry name" value="Aspartic_peptidase_A1"/>
</dbReference>
<feature type="region of interest" description="Disordered" evidence="4">
    <location>
        <begin position="1"/>
        <end position="20"/>
    </location>
</feature>
<evidence type="ECO:0000256" key="1">
    <source>
        <dbReference type="ARBA" id="ARBA00007447"/>
    </source>
</evidence>
<dbReference type="AlphaFoldDB" id="A0AAV5AL61"/>
<dbReference type="Proteomes" id="UP001050691">
    <property type="component" value="Unassembled WGS sequence"/>
</dbReference>
<feature type="disulfide bond" evidence="3">
    <location>
        <begin position="99"/>
        <end position="104"/>
    </location>
</feature>
<dbReference type="InterPro" id="IPR034164">
    <property type="entry name" value="Pepsin-like_dom"/>
</dbReference>
<sequence length="381" mass="41361">MSVSWATAKPESLGTSGAHDVELKDSDLDASVGPEIEQRSTFIIQDQIPLVLPEVQSRLAGSLALTGKDLVGTVAIGSQDFRIRFDTGSADVWVTSTLCTSEVCKDKHKYNPGTFPEPPETAELKYSDGSFVSGTIKTDTVNVAGVVATDQFLVAASTLSDQFLTKQYDGMIGMAMSRSRSGLNKDPFFITAIKQQKDLSQVFAFKLSDPASLYLGGTDKSLYTGEIEFHTLADSGPLWKLAVASVSVGSERVLSGLRTIIDTGSDIILGPPSEVREFYSKIPGNEMCEEAGIEFYFFPCPPGETVPSVSFSWGEKSWHMSEDTFVRLKHTEDGVQSCLGNIAGRNFGYGEKVWLLGDPFLKNVYTIFSLEDDTLGFAALK</sequence>
<feature type="active site" evidence="2">
    <location>
        <position position="262"/>
    </location>
</feature>
<dbReference type="InterPro" id="IPR033121">
    <property type="entry name" value="PEPTIDASE_A1"/>
</dbReference>
<dbReference type="CDD" id="cd05471">
    <property type="entry name" value="pepsin_like"/>
    <property type="match status" value="1"/>
</dbReference>
<organism evidence="6 7">
    <name type="scientific">Clathrus columnatus</name>
    <dbReference type="NCBI Taxonomy" id="1419009"/>
    <lineage>
        <taxon>Eukaryota</taxon>
        <taxon>Fungi</taxon>
        <taxon>Dikarya</taxon>
        <taxon>Basidiomycota</taxon>
        <taxon>Agaricomycotina</taxon>
        <taxon>Agaricomycetes</taxon>
        <taxon>Phallomycetidae</taxon>
        <taxon>Phallales</taxon>
        <taxon>Clathraceae</taxon>
        <taxon>Clathrus</taxon>
    </lineage>
</organism>
<evidence type="ECO:0000313" key="7">
    <source>
        <dbReference type="Proteomes" id="UP001050691"/>
    </source>
</evidence>
<reference evidence="6" key="1">
    <citation type="submission" date="2021-10" db="EMBL/GenBank/DDBJ databases">
        <title>De novo Genome Assembly of Clathrus columnatus (Basidiomycota, Fungi) Using Illumina and Nanopore Sequence Data.</title>
        <authorList>
            <person name="Ogiso-Tanaka E."/>
            <person name="Itagaki H."/>
            <person name="Hosoya T."/>
            <person name="Hosaka K."/>
        </authorList>
    </citation>
    <scope>NUCLEOTIDE SEQUENCE</scope>
    <source>
        <strain evidence="6">MO-923</strain>
    </source>
</reference>
<dbReference type="PANTHER" id="PTHR47966">
    <property type="entry name" value="BETA-SITE APP-CLEAVING ENZYME, ISOFORM A-RELATED"/>
    <property type="match status" value="1"/>
</dbReference>
<evidence type="ECO:0000256" key="4">
    <source>
        <dbReference type="SAM" id="MobiDB-lite"/>
    </source>
</evidence>
<dbReference type="PROSITE" id="PS51767">
    <property type="entry name" value="PEPTIDASE_A1"/>
    <property type="match status" value="1"/>
</dbReference>
<dbReference type="EMBL" id="BPWL01000010">
    <property type="protein sequence ID" value="GJJ14497.1"/>
    <property type="molecule type" value="Genomic_DNA"/>
</dbReference>
<feature type="active site" evidence="2">
    <location>
        <position position="86"/>
    </location>
</feature>
<dbReference type="InterPro" id="IPR021109">
    <property type="entry name" value="Peptidase_aspartic_dom_sf"/>
</dbReference>
<feature type="domain" description="Peptidase A1" evidence="5">
    <location>
        <begin position="70"/>
        <end position="378"/>
    </location>
</feature>
<dbReference type="PANTHER" id="PTHR47966:SF57">
    <property type="entry name" value="PEPTIDASE A1 DOMAIN-CONTAINING PROTEIN"/>
    <property type="match status" value="1"/>
</dbReference>
<keyword evidence="3" id="KW-1015">Disulfide bond</keyword>
<dbReference type="SUPFAM" id="SSF50630">
    <property type="entry name" value="Acid proteases"/>
    <property type="match status" value="1"/>
</dbReference>
<dbReference type="GO" id="GO:0006508">
    <property type="term" value="P:proteolysis"/>
    <property type="evidence" value="ECO:0007669"/>
    <property type="project" value="InterPro"/>
</dbReference>
<evidence type="ECO:0000256" key="2">
    <source>
        <dbReference type="PIRSR" id="PIRSR601461-1"/>
    </source>
</evidence>
<dbReference type="Pfam" id="PF00026">
    <property type="entry name" value="Asp"/>
    <property type="match status" value="1"/>
</dbReference>
<comment type="similarity">
    <text evidence="1">Belongs to the peptidase A1 family.</text>
</comment>
<evidence type="ECO:0000256" key="3">
    <source>
        <dbReference type="PIRSR" id="PIRSR601461-2"/>
    </source>
</evidence>
<dbReference type="PRINTS" id="PR00792">
    <property type="entry name" value="PEPSIN"/>
</dbReference>
<keyword evidence="7" id="KW-1185">Reference proteome</keyword>
<evidence type="ECO:0000259" key="5">
    <source>
        <dbReference type="PROSITE" id="PS51767"/>
    </source>
</evidence>